<dbReference type="EMBL" id="JACYGY010000001">
    <property type="protein sequence ID" value="MBE9463440.1"/>
    <property type="molecule type" value="Genomic_DNA"/>
</dbReference>
<dbReference type="Proteomes" id="UP000634134">
    <property type="component" value="Unassembled WGS sequence"/>
</dbReference>
<sequence>MNKSNIFVYSELSKLVGSLSSNILLSKEYLRSQAAYFNIIVPKHFSDTLSPEWESITSQIKKMGPKFDKDGKLTANAIINTIDQMTSEECISLAMRVISLYDKVRVEFEKA</sequence>
<comment type="caution">
    <text evidence="1">The sequence shown here is derived from an EMBL/GenBank/DDBJ whole genome shotgun (WGS) entry which is preliminary data.</text>
</comment>
<organism evidence="1 2">
    <name type="scientific">Dyadobacter subterraneus</name>
    <dbReference type="NCBI Taxonomy" id="2773304"/>
    <lineage>
        <taxon>Bacteria</taxon>
        <taxon>Pseudomonadati</taxon>
        <taxon>Bacteroidota</taxon>
        <taxon>Cytophagia</taxon>
        <taxon>Cytophagales</taxon>
        <taxon>Spirosomataceae</taxon>
        <taxon>Dyadobacter</taxon>
    </lineage>
</organism>
<proteinExistence type="predicted"/>
<evidence type="ECO:0000313" key="2">
    <source>
        <dbReference type="Proteomes" id="UP000634134"/>
    </source>
</evidence>
<accession>A0ABR9WD89</accession>
<protein>
    <submittedName>
        <fullName evidence="1">Uncharacterized protein</fullName>
    </submittedName>
</protein>
<dbReference type="RefSeq" id="WP_194121571.1">
    <property type="nucleotide sequence ID" value="NZ_JACYGY010000001.1"/>
</dbReference>
<evidence type="ECO:0000313" key="1">
    <source>
        <dbReference type="EMBL" id="MBE9463440.1"/>
    </source>
</evidence>
<keyword evidence="2" id="KW-1185">Reference proteome</keyword>
<gene>
    <name evidence="1" type="ORF">IEE83_16255</name>
</gene>
<name>A0ABR9WD89_9BACT</name>
<reference evidence="2" key="1">
    <citation type="submission" date="2023-07" db="EMBL/GenBank/DDBJ databases">
        <title>Dyadobacter sp. nov 'subterranea' isolated from contaminted grondwater.</title>
        <authorList>
            <person name="Szabo I."/>
            <person name="Al-Omari J."/>
            <person name="Szerdahelyi S.G."/>
            <person name="Rado J."/>
        </authorList>
    </citation>
    <scope>NUCLEOTIDE SEQUENCE [LARGE SCALE GENOMIC DNA]</scope>
    <source>
        <strain evidence="2">UP-52</strain>
    </source>
</reference>